<keyword evidence="1" id="KW-1133">Transmembrane helix</keyword>
<reference evidence="2 3" key="1">
    <citation type="submission" date="2019-05" db="EMBL/GenBank/DDBJ databases">
        <title>Another draft genome of Portunus trituberculatus and its Hox gene families provides insights of decapod evolution.</title>
        <authorList>
            <person name="Jeong J.-H."/>
            <person name="Song I."/>
            <person name="Kim S."/>
            <person name="Choi T."/>
            <person name="Kim D."/>
            <person name="Ryu S."/>
            <person name="Kim W."/>
        </authorList>
    </citation>
    <scope>NUCLEOTIDE SEQUENCE [LARGE SCALE GENOMIC DNA]</scope>
    <source>
        <tissue evidence="2">Muscle</tissue>
    </source>
</reference>
<sequence length="44" mass="4710">MVLKRLMNSNFLAGLPMTLFLVVAVVVVVVLAAASKSLGSLWIH</sequence>
<keyword evidence="3" id="KW-1185">Reference proteome</keyword>
<feature type="transmembrane region" description="Helical" evidence="1">
    <location>
        <begin position="12"/>
        <end position="34"/>
    </location>
</feature>
<gene>
    <name evidence="2" type="ORF">E2C01_047132</name>
</gene>
<protein>
    <submittedName>
        <fullName evidence="2">Uncharacterized protein</fullName>
    </submittedName>
</protein>
<name>A0A5B7G7Q1_PORTR</name>
<keyword evidence="1" id="KW-0472">Membrane</keyword>
<dbReference type="EMBL" id="VSRR010011484">
    <property type="protein sequence ID" value="MPC53243.1"/>
    <property type="molecule type" value="Genomic_DNA"/>
</dbReference>
<evidence type="ECO:0000256" key="1">
    <source>
        <dbReference type="SAM" id="Phobius"/>
    </source>
</evidence>
<comment type="caution">
    <text evidence="2">The sequence shown here is derived from an EMBL/GenBank/DDBJ whole genome shotgun (WGS) entry which is preliminary data.</text>
</comment>
<organism evidence="2 3">
    <name type="scientific">Portunus trituberculatus</name>
    <name type="common">Swimming crab</name>
    <name type="synonym">Neptunus trituberculatus</name>
    <dbReference type="NCBI Taxonomy" id="210409"/>
    <lineage>
        <taxon>Eukaryota</taxon>
        <taxon>Metazoa</taxon>
        <taxon>Ecdysozoa</taxon>
        <taxon>Arthropoda</taxon>
        <taxon>Crustacea</taxon>
        <taxon>Multicrustacea</taxon>
        <taxon>Malacostraca</taxon>
        <taxon>Eumalacostraca</taxon>
        <taxon>Eucarida</taxon>
        <taxon>Decapoda</taxon>
        <taxon>Pleocyemata</taxon>
        <taxon>Brachyura</taxon>
        <taxon>Eubrachyura</taxon>
        <taxon>Portunoidea</taxon>
        <taxon>Portunidae</taxon>
        <taxon>Portuninae</taxon>
        <taxon>Portunus</taxon>
    </lineage>
</organism>
<proteinExistence type="predicted"/>
<accession>A0A5B7G7Q1</accession>
<dbReference type="Proteomes" id="UP000324222">
    <property type="component" value="Unassembled WGS sequence"/>
</dbReference>
<keyword evidence="1" id="KW-0812">Transmembrane</keyword>
<dbReference type="AlphaFoldDB" id="A0A5B7G7Q1"/>
<evidence type="ECO:0000313" key="3">
    <source>
        <dbReference type="Proteomes" id="UP000324222"/>
    </source>
</evidence>
<evidence type="ECO:0000313" key="2">
    <source>
        <dbReference type="EMBL" id="MPC53243.1"/>
    </source>
</evidence>